<evidence type="ECO:0000313" key="2">
    <source>
        <dbReference type="EMBL" id="ABE60571.1"/>
    </source>
</evidence>
<evidence type="ECO:0000313" key="3">
    <source>
        <dbReference type="Proteomes" id="UP000000239"/>
    </source>
</evidence>
<keyword evidence="3" id="KW-1185">Reference proteome</keyword>
<organism evidence="2 3">
    <name type="scientific">Chromohalobacter israelensis (strain ATCC BAA-138 / DSM 3043 / CIP 106854 / NCIMB 13768 / 1H11)</name>
    <name type="common">Chromohalobacter salexigens</name>
    <dbReference type="NCBI Taxonomy" id="290398"/>
    <lineage>
        <taxon>Bacteria</taxon>
        <taxon>Pseudomonadati</taxon>
        <taxon>Pseudomonadota</taxon>
        <taxon>Gammaproteobacteria</taxon>
        <taxon>Oceanospirillales</taxon>
        <taxon>Halomonadaceae</taxon>
        <taxon>Chromohalobacter</taxon>
    </lineage>
</organism>
<gene>
    <name evidence="2" type="ordered locus">Csal_3227</name>
</gene>
<dbReference type="Pfam" id="PF01636">
    <property type="entry name" value="APH"/>
    <property type="match status" value="1"/>
</dbReference>
<dbReference type="Proteomes" id="UP000000239">
    <property type="component" value="Chromosome"/>
</dbReference>
<feature type="domain" description="Aminoglycoside phosphotransferase" evidence="1">
    <location>
        <begin position="67"/>
        <end position="277"/>
    </location>
</feature>
<dbReference type="KEGG" id="csa:Csal_3227"/>
<dbReference type="AlphaFoldDB" id="Q1QSI7"/>
<keyword evidence="2" id="KW-0808">Transferase</keyword>
<proteinExistence type="predicted"/>
<protein>
    <submittedName>
        <fullName evidence="2">Aminoglycoside phosphotransferase</fullName>
    </submittedName>
</protein>
<sequence length="391" mass="43267">MPFGGTSRSARLSCDSIEPSFSMTATTDKTRNAKALCDAVRTHLASRGETGIDLHPMPDTGLAHDHIWIRRRHGPDWVARLPKQSQMQLGVEDNLDFQAHCYRRTSESGHTPTLHGRLPIDATLPRGGLLVTAIHGRPARLPEDLPAIAEALAAIHRLPLPAAATRPPLASAASPWQAMREEVMAQAHHLDTLPSTLLDREARRHIDAALASLDGNDAAAAGIDTRRCLISFDAHPGNFLITPEGKAVLVDLEKCRYSHPGFDLAHASLYTSTTWDPASHAVLEPDTVIQFYRQWQAQIGANNPLADEVALLATRRAMWLWSITWCAKWWQLHRRERDALARGEDWSTALSDPQLIAHVADRVAHYLSTPSVARVSDEFRHLQRHFVAGAE</sequence>
<dbReference type="InterPro" id="IPR011009">
    <property type="entry name" value="Kinase-like_dom_sf"/>
</dbReference>
<dbReference type="SUPFAM" id="SSF56112">
    <property type="entry name" value="Protein kinase-like (PK-like)"/>
    <property type="match status" value="1"/>
</dbReference>
<dbReference type="STRING" id="290398.Csal_3227"/>
<dbReference type="Gene3D" id="3.90.1200.10">
    <property type="match status" value="1"/>
</dbReference>
<evidence type="ECO:0000259" key="1">
    <source>
        <dbReference type="Pfam" id="PF01636"/>
    </source>
</evidence>
<name>Q1QSI7_CHRI1</name>
<reference evidence="2 3" key="1">
    <citation type="journal article" date="2011" name="Stand. Genomic Sci.">
        <title>Complete genome sequence of the halophilic and highly halotolerant Chromohalobacter salexigens type strain (1H11(T)).</title>
        <authorList>
            <person name="Copeland A."/>
            <person name="O'Connor K."/>
            <person name="Lucas S."/>
            <person name="Lapidus A."/>
            <person name="Berry K.W."/>
            <person name="Detter J.C."/>
            <person name="Del Rio T.G."/>
            <person name="Hammon N."/>
            <person name="Dalin E."/>
            <person name="Tice H."/>
            <person name="Pitluck S."/>
            <person name="Bruce D."/>
            <person name="Goodwin L."/>
            <person name="Han C."/>
            <person name="Tapia R."/>
            <person name="Saunders E."/>
            <person name="Schmutz J."/>
            <person name="Brettin T."/>
            <person name="Larimer F."/>
            <person name="Land M."/>
            <person name="Hauser L."/>
            <person name="Vargas C."/>
            <person name="Nieto J.J."/>
            <person name="Kyrpides N.C."/>
            <person name="Ivanova N."/>
            <person name="Goker M."/>
            <person name="Klenk H.P."/>
            <person name="Csonka L.N."/>
            <person name="Woyke T."/>
        </authorList>
    </citation>
    <scope>NUCLEOTIDE SEQUENCE [LARGE SCALE GENOMIC DNA]</scope>
    <source>
        <strain evidence="3">ATCC BAA-138 / DSM 3043 / CIP 106854 / NCIMB 13768 / 1H11</strain>
    </source>
</reference>
<dbReference type="HOGENOM" id="CLU_065984_0_0_6"/>
<dbReference type="EMBL" id="CP000285">
    <property type="protein sequence ID" value="ABE60571.1"/>
    <property type="molecule type" value="Genomic_DNA"/>
</dbReference>
<dbReference type="InterPro" id="IPR002575">
    <property type="entry name" value="Aminoglycoside_PTrfase"/>
</dbReference>
<accession>Q1QSI7</accession>
<dbReference type="GO" id="GO:0016740">
    <property type="term" value="F:transferase activity"/>
    <property type="evidence" value="ECO:0007669"/>
    <property type="project" value="UniProtKB-KW"/>
</dbReference>
<dbReference type="eggNOG" id="COG2334">
    <property type="taxonomic scope" value="Bacteria"/>
</dbReference>